<dbReference type="InterPro" id="IPR002634">
    <property type="entry name" value="BolA"/>
</dbReference>
<gene>
    <name evidence="3" type="ORF">PPAR00522_LOCUS16383</name>
</gene>
<proteinExistence type="inferred from homology"/>
<protein>
    <recommendedName>
        <fullName evidence="4">Bola-like protein</fullName>
    </recommendedName>
</protein>
<dbReference type="SUPFAM" id="SSF82657">
    <property type="entry name" value="BolA-like"/>
    <property type="match status" value="1"/>
</dbReference>
<evidence type="ECO:0000256" key="2">
    <source>
        <dbReference type="RuleBase" id="RU003860"/>
    </source>
</evidence>
<evidence type="ECO:0008006" key="4">
    <source>
        <dbReference type="Google" id="ProtNLM"/>
    </source>
</evidence>
<dbReference type="AlphaFoldDB" id="A0A7S0VGM9"/>
<dbReference type="Gene3D" id="3.10.20.90">
    <property type="entry name" value="Phosphatidylinositol 3-kinase Catalytic Subunit, Chain A, domain 1"/>
    <property type="match status" value="1"/>
</dbReference>
<reference evidence="3" key="1">
    <citation type="submission" date="2021-01" db="EMBL/GenBank/DDBJ databases">
        <authorList>
            <person name="Corre E."/>
            <person name="Pelletier E."/>
            <person name="Niang G."/>
            <person name="Scheremetjew M."/>
            <person name="Finn R."/>
            <person name="Kale V."/>
            <person name="Holt S."/>
            <person name="Cochrane G."/>
            <person name="Meng A."/>
            <person name="Brown T."/>
            <person name="Cohen L."/>
        </authorList>
    </citation>
    <scope>NUCLEOTIDE SEQUENCE</scope>
    <source>
        <strain evidence="3">SAG 63-3</strain>
    </source>
</reference>
<dbReference type="EMBL" id="HBFM01025309">
    <property type="protein sequence ID" value="CAD8783035.1"/>
    <property type="molecule type" value="Transcribed_RNA"/>
</dbReference>
<comment type="similarity">
    <text evidence="1 2">Belongs to the BolA/IbaG family.</text>
</comment>
<dbReference type="InterPro" id="IPR036065">
    <property type="entry name" value="BolA-like_sf"/>
</dbReference>
<dbReference type="GO" id="GO:0005759">
    <property type="term" value="C:mitochondrial matrix"/>
    <property type="evidence" value="ECO:0007669"/>
    <property type="project" value="TreeGrafter"/>
</dbReference>
<dbReference type="PANTHER" id="PTHR46188">
    <property type="entry name" value="BOLA-LIKE PROTEIN 3"/>
    <property type="match status" value="1"/>
</dbReference>
<organism evidence="3">
    <name type="scientific">Polytomella parva</name>
    <dbReference type="NCBI Taxonomy" id="51329"/>
    <lineage>
        <taxon>Eukaryota</taxon>
        <taxon>Viridiplantae</taxon>
        <taxon>Chlorophyta</taxon>
        <taxon>core chlorophytes</taxon>
        <taxon>Chlorophyceae</taxon>
        <taxon>CS clade</taxon>
        <taxon>Chlamydomonadales</taxon>
        <taxon>Chlamydomonadaceae</taxon>
        <taxon>Polytomella</taxon>
    </lineage>
</organism>
<accession>A0A7S0VGM9</accession>
<evidence type="ECO:0000256" key="1">
    <source>
        <dbReference type="ARBA" id="ARBA00005578"/>
    </source>
</evidence>
<dbReference type="InterPro" id="IPR052275">
    <property type="entry name" value="Mt_Fe-S_assembly_factor"/>
</dbReference>
<dbReference type="Pfam" id="PF01722">
    <property type="entry name" value="BolA"/>
    <property type="match status" value="1"/>
</dbReference>
<sequence>MISRTKNAFSIYNKFGQALRSFSSSMSSVEQSIADKVKAGLKDVKHVEVKDVSGGCGSMYNIGVISSDFQGLSVVKQHQLIHKILKEEIKGWHGVNLSTKTN</sequence>
<name>A0A7S0VGM9_9CHLO</name>
<dbReference type="PANTHER" id="PTHR46188:SF1">
    <property type="entry name" value="BOLA-LIKE PROTEIN 3"/>
    <property type="match status" value="1"/>
</dbReference>
<evidence type="ECO:0000313" key="3">
    <source>
        <dbReference type="EMBL" id="CAD8783035.1"/>
    </source>
</evidence>